<evidence type="ECO:0000313" key="2">
    <source>
        <dbReference type="Proteomes" id="UP000436088"/>
    </source>
</evidence>
<sequence>MKKLLQILSSGPVLMMCPRVALSSIYIHLDPPEICRLAALNRAFRGASSADFVWEKKLPSNYRYLVENVLGQSPDTLSKKETFARLCRPNRLDGGTKANPREDSVDGCATSIKFMGGPNSRLRQANKHHPSATCMNPVNGFITTWLILLSTTARIPR</sequence>
<proteinExistence type="predicted"/>
<dbReference type="InterPro" id="IPR036047">
    <property type="entry name" value="F-box-like_dom_sf"/>
</dbReference>
<protein>
    <submittedName>
        <fullName evidence="1">DNA-directed RNA polymerases II, IV and V subunit 6A-like</fullName>
    </submittedName>
</protein>
<dbReference type="AlphaFoldDB" id="A0A6A2XUR9"/>
<dbReference type="PANTHER" id="PTHR31960">
    <property type="entry name" value="F-BOX PROTEIN PP2-A15"/>
    <property type="match status" value="1"/>
</dbReference>
<reference evidence="1" key="1">
    <citation type="submission" date="2019-09" db="EMBL/GenBank/DDBJ databases">
        <title>Draft genome information of white flower Hibiscus syriacus.</title>
        <authorList>
            <person name="Kim Y.-M."/>
        </authorList>
    </citation>
    <scope>NUCLEOTIDE SEQUENCE [LARGE SCALE GENOMIC DNA]</scope>
    <source>
        <strain evidence="1">YM2019G1</strain>
    </source>
</reference>
<dbReference type="EMBL" id="VEPZ02001716">
    <property type="protein sequence ID" value="KAE8662119.1"/>
    <property type="molecule type" value="Genomic_DNA"/>
</dbReference>
<name>A0A6A2XUR9_HIBSY</name>
<dbReference type="Proteomes" id="UP000436088">
    <property type="component" value="Unassembled WGS sequence"/>
</dbReference>
<dbReference type="PANTHER" id="PTHR31960:SF18">
    <property type="entry name" value="F-BOX PROTEIN PP2-A14"/>
    <property type="match status" value="1"/>
</dbReference>
<dbReference type="GO" id="GO:0000428">
    <property type="term" value="C:DNA-directed RNA polymerase complex"/>
    <property type="evidence" value="ECO:0007669"/>
    <property type="project" value="UniProtKB-KW"/>
</dbReference>
<evidence type="ECO:0000313" key="1">
    <source>
        <dbReference type="EMBL" id="KAE8662119.1"/>
    </source>
</evidence>
<comment type="caution">
    <text evidence="1">The sequence shown here is derived from an EMBL/GenBank/DDBJ whole genome shotgun (WGS) entry which is preliminary data.</text>
</comment>
<dbReference type="SUPFAM" id="SSF81383">
    <property type="entry name" value="F-box domain"/>
    <property type="match status" value="1"/>
</dbReference>
<organism evidence="1 2">
    <name type="scientific">Hibiscus syriacus</name>
    <name type="common">Rose of Sharon</name>
    <dbReference type="NCBI Taxonomy" id="106335"/>
    <lineage>
        <taxon>Eukaryota</taxon>
        <taxon>Viridiplantae</taxon>
        <taxon>Streptophyta</taxon>
        <taxon>Embryophyta</taxon>
        <taxon>Tracheophyta</taxon>
        <taxon>Spermatophyta</taxon>
        <taxon>Magnoliopsida</taxon>
        <taxon>eudicotyledons</taxon>
        <taxon>Gunneridae</taxon>
        <taxon>Pentapetalae</taxon>
        <taxon>rosids</taxon>
        <taxon>malvids</taxon>
        <taxon>Malvales</taxon>
        <taxon>Malvaceae</taxon>
        <taxon>Malvoideae</taxon>
        <taxon>Hibiscus</taxon>
    </lineage>
</organism>
<keyword evidence="2" id="KW-1185">Reference proteome</keyword>
<accession>A0A6A2XUR9</accession>
<gene>
    <name evidence="1" type="ORF">F3Y22_tig00113719pilonHSYRG00059</name>
</gene>
<dbReference type="CDD" id="cd22162">
    <property type="entry name" value="F-box_AtSKIP3-like"/>
    <property type="match status" value="1"/>
</dbReference>